<dbReference type="Proteomes" id="UP000030753">
    <property type="component" value="Unassembled WGS sequence"/>
</dbReference>
<dbReference type="AlphaFoldDB" id="W9I8F5"/>
<sequence>MDQQEQSCRKHDFFVQSTNELFLRTCLSCGFVEEFQLSQTKQRVDRWQGWLSAKTRRLSWPPGVNYSEADPETLTYVYSYRPNMQTSLENQPQIDRNPYVYCDLPKTSCIRLLELLQGYRLDTLSGRLFEVHLEQEICPSYSALSYTWADDKGDTSLSRLIFLDQKQKVLHITRNCDRALRSLRQRHKSILLWVDSICINQSSPSERSHQVGLMKTIYSKATTVHAYVGERECGGDLTGSEAMTLLEDIQGNGTSGKLSPGETSNIAILNNFFSRSYFARLWIVQELLLAQSITFHCGEISLTVNNQSISLLYEKGVKIPSWVRYAGKIQSNTERSPMNLRDLLIATSVCQVTDLRDKVFGLLGLVSVVEASDLSPDYELMVREVYIGVAAYLMDNYQCCNLIQYINNHVLDQKGSYGIPSWVPMWDRYMPRQGFEDTFRHIQQIELDCKQLPTDQWLTNCFTIRTIGGWPHDENSECNRKDKRCKTVNSGSGSLAARIETVFHIPPVSSSVTIESGPSSALVDQNYVTVFCHLKGNIKIAIRSFAWALGRLLRPMDLIRVEGCGSLFLAYQTTGSVEYRLISPCFAAIVCQTKESSPVEALKFNDLQRFSQFTPLTLNMVQLIAKWRKKVFTMARSDPEDREHALSIEAQSCHCSSLDEPEIYHPTWRGWEPFLASETWHESEYDAKLQRQLPSLAEFWDKAHVLHTCVRDWTISALNVVRYRFTVLLNSRLDDVKRALIGCLAKPKELTQTLEKTIGSSFTIESFGLLEQLDDALTNLGARSVDRNILGYRRTIEGIAEDIGTLSMSLHKDQLFLEKAFPPELKDIHPEYSSIKQTMAWKKVLTGLVRTDSEAEHVSFV</sequence>
<dbReference type="EMBL" id="JH717844">
    <property type="protein sequence ID" value="EWY89575.1"/>
    <property type="molecule type" value="Genomic_DNA"/>
</dbReference>
<name>W9I8F5_FUSOX</name>
<dbReference type="HOGENOM" id="CLU_014954_0_0_1"/>
<evidence type="ECO:0000313" key="3">
    <source>
        <dbReference type="Proteomes" id="UP000030753"/>
    </source>
</evidence>
<evidence type="ECO:0000313" key="2">
    <source>
        <dbReference type="EMBL" id="EWY89575.1"/>
    </source>
</evidence>
<dbReference type="InterPro" id="IPR052895">
    <property type="entry name" value="HetReg/Transcr_Mod"/>
</dbReference>
<evidence type="ECO:0000259" key="1">
    <source>
        <dbReference type="Pfam" id="PF06985"/>
    </source>
</evidence>
<protein>
    <recommendedName>
        <fullName evidence="1">Heterokaryon incompatibility domain-containing protein</fullName>
    </recommendedName>
</protein>
<dbReference type="InterPro" id="IPR010730">
    <property type="entry name" value="HET"/>
</dbReference>
<dbReference type="Pfam" id="PF06985">
    <property type="entry name" value="HET"/>
    <property type="match status" value="1"/>
</dbReference>
<proteinExistence type="predicted"/>
<organism evidence="2 3">
    <name type="scientific">Fusarium oxysporum NRRL 32931</name>
    <dbReference type="NCBI Taxonomy" id="660029"/>
    <lineage>
        <taxon>Eukaryota</taxon>
        <taxon>Fungi</taxon>
        <taxon>Dikarya</taxon>
        <taxon>Ascomycota</taxon>
        <taxon>Pezizomycotina</taxon>
        <taxon>Sordariomycetes</taxon>
        <taxon>Hypocreomycetidae</taxon>
        <taxon>Hypocreales</taxon>
        <taxon>Nectriaceae</taxon>
        <taxon>Fusarium</taxon>
        <taxon>Fusarium oxysporum species complex</taxon>
    </lineage>
</organism>
<accession>W9I8F5</accession>
<feature type="domain" description="Heterokaryon incompatibility" evidence="1">
    <location>
        <begin position="141"/>
        <end position="286"/>
    </location>
</feature>
<reference evidence="2 3" key="1">
    <citation type="submission" date="2011-06" db="EMBL/GenBank/DDBJ databases">
        <title>The Genome Sequence of Fusarium oxysporum FOSC 3-a.</title>
        <authorList>
            <consortium name="The Broad Institute Genome Sequencing Platform"/>
            <person name="Ma L.-J."/>
            <person name="Gale L.R."/>
            <person name="Schwartz D.C."/>
            <person name="Zhou S."/>
            <person name="Corby-Kistler H."/>
            <person name="Young S.K."/>
            <person name="Zeng Q."/>
            <person name="Gargeya S."/>
            <person name="Fitzgerald M."/>
            <person name="Haas B."/>
            <person name="Abouelleil A."/>
            <person name="Alvarado L."/>
            <person name="Arachchi H.M."/>
            <person name="Berlin A."/>
            <person name="Brown A."/>
            <person name="Chapman S.B."/>
            <person name="Chen Z."/>
            <person name="Dunbar C."/>
            <person name="Freedman E."/>
            <person name="Gearin G."/>
            <person name="Gellesch M."/>
            <person name="Goldberg J."/>
            <person name="Griggs A."/>
            <person name="Gujja S."/>
            <person name="Heiman D."/>
            <person name="Howarth C."/>
            <person name="Larson L."/>
            <person name="Lui A."/>
            <person name="MacDonald P.J.P."/>
            <person name="Mehta T."/>
            <person name="Montmayeur A."/>
            <person name="Murphy C."/>
            <person name="Neiman D."/>
            <person name="Pearson M."/>
            <person name="Priest M."/>
            <person name="Roberts A."/>
            <person name="Saif S."/>
            <person name="Shea T."/>
            <person name="Shenoy N."/>
            <person name="Sisk P."/>
            <person name="Stolte C."/>
            <person name="Sykes S."/>
            <person name="Wortman J."/>
            <person name="Nusbaum C."/>
            <person name="Birren B."/>
        </authorList>
    </citation>
    <scope>NUCLEOTIDE SEQUENCE [LARGE SCALE GENOMIC DNA]</scope>
    <source>
        <strain evidence="3">FOSC 3-a</strain>
    </source>
</reference>
<dbReference type="PANTHER" id="PTHR24148:SF73">
    <property type="entry name" value="HET DOMAIN PROTEIN (AFU_ORTHOLOGUE AFUA_8G01020)"/>
    <property type="match status" value="1"/>
</dbReference>
<gene>
    <name evidence="2" type="ORF">FOYG_10395</name>
</gene>
<dbReference type="OrthoDB" id="2157530at2759"/>
<dbReference type="PANTHER" id="PTHR24148">
    <property type="entry name" value="ANKYRIN REPEAT DOMAIN-CONTAINING PROTEIN 39 HOMOLOG-RELATED"/>
    <property type="match status" value="1"/>
</dbReference>